<gene>
    <name evidence="3" type="ORF">RN605_00395</name>
    <name evidence="2" type="ORF">RN608_07095</name>
</gene>
<name>A0AA96F5G6_9FLAO</name>
<feature type="signal peptide" evidence="1">
    <location>
        <begin position="1"/>
        <end position="19"/>
    </location>
</feature>
<evidence type="ECO:0000256" key="1">
    <source>
        <dbReference type="SAM" id="SignalP"/>
    </source>
</evidence>
<dbReference type="AlphaFoldDB" id="A0AA96F5G6"/>
<dbReference type="Proteomes" id="UP001304515">
    <property type="component" value="Chromosome"/>
</dbReference>
<reference evidence="3 4" key="1">
    <citation type="submission" date="2023-09" db="EMBL/GenBank/DDBJ databases">
        <title>Flavobacterium sp. a novel bacteria isolate from Pepper rhizosphere.</title>
        <authorList>
            <person name="Peng Y."/>
            <person name="Lee J."/>
        </authorList>
    </citation>
    <scope>NUCLEOTIDE SEQUENCE [LARGE SCALE GENOMIC DNA]</scope>
    <source>
        <strain evidence="2">PMR2A8</strain>
        <strain evidence="3 4">PMTSA4</strain>
    </source>
</reference>
<evidence type="ECO:0000313" key="2">
    <source>
        <dbReference type="EMBL" id="WNM17777.1"/>
    </source>
</evidence>
<accession>A0AA96EVQ3</accession>
<keyword evidence="1" id="KW-0732">Signal</keyword>
<evidence type="ECO:0008006" key="5">
    <source>
        <dbReference type="Google" id="ProtNLM"/>
    </source>
</evidence>
<feature type="chain" id="PRO_5044705329" description="Outer membrane protein beta-barrel domain-containing protein" evidence="1">
    <location>
        <begin position="20"/>
        <end position="212"/>
    </location>
</feature>
<organism evidence="3 4">
    <name type="scientific">Flavobacterium capsici</name>
    <dbReference type="NCBI Taxonomy" id="3075618"/>
    <lineage>
        <taxon>Bacteria</taxon>
        <taxon>Pseudomonadati</taxon>
        <taxon>Bacteroidota</taxon>
        <taxon>Flavobacteriia</taxon>
        <taxon>Flavobacteriales</taxon>
        <taxon>Flavobacteriaceae</taxon>
        <taxon>Flavobacterium</taxon>
    </lineage>
</organism>
<dbReference type="EMBL" id="CP134890">
    <property type="protein sequence ID" value="WNM21830.1"/>
    <property type="molecule type" value="Genomic_DNA"/>
</dbReference>
<keyword evidence="4" id="KW-1185">Reference proteome</keyword>
<evidence type="ECO:0000313" key="3">
    <source>
        <dbReference type="EMBL" id="WNM21830.1"/>
    </source>
</evidence>
<evidence type="ECO:0000313" key="4">
    <source>
        <dbReference type="Proteomes" id="UP001304515"/>
    </source>
</evidence>
<dbReference type="EMBL" id="CP134878">
    <property type="protein sequence ID" value="WNM17777.1"/>
    <property type="molecule type" value="Genomic_DNA"/>
</dbReference>
<dbReference type="RefSeq" id="WP_313321426.1">
    <property type="nucleotide sequence ID" value="NZ_CP134878.1"/>
</dbReference>
<protein>
    <recommendedName>
        <fullName evidence="5">Outer membrane protein beta-barrel domain-containing protein</fullName>
    </recommendedName>
</protein>
<sequence>MKKTIILFALLITSITTFAQTNTDEKDSRFEFVATPKIGIAKINYSGAPTLNGNVNGGDILIAYKLGKSRKWDVATGISLTEFNANSIVNGTAASLKNSYIRIPVQFTAEYSIFKDASSANSKVAFIIGLGAYANHLYNQEIETFNGDSEENNLGWNFGLSSQLGIKLHLTDIFNVTVGLDGMSDLTRMKKDGLEQKMENANMFFLRMGFKL</sequence>
<proteinExistence type="predicted"/>
<accession>A0AA96F5G6</accession>
<dbReference type="KEGG" id="fcj:RN605_00395"/>